<evidence type="ECO:0000313" key="5">
    <source>
        <dbReference type="Proteomes" id="UP000239717"/>
    </source>
</evidence>
<evidence type="ECO:0000256" key="3">
    <source>
        <dbReference type="ARBA" id="ARBA00022723"/>
    </source>
</evidence>
<reference evidence="4 5" key="1">
    <citation type="submission" date="2018-03" db="EMBL/GenBank/DDBJ databases">
        <title>FDA dAtabase for Regulatory Grade micrObial Sequences (FDA-ARGOS): Supporting development and validation of Infectious Disease Dx tests.</title>
        <authorList>
            <person name="Kerrigan L."/>
            <person name="Tallon L.J."/>
            <person name="Sadzewicz L."/>
            <person name="Sengamalay N."/>
            <person name="Ott S."/>
            <person name="Godinez A."/>
            <person name="Nagaraj S."/>
            <person name="Vavikolanu K."/>
            <person name="Vyas G."/>
            <person name="Nadendla S."/>
            <person name="Aluvathingal J."/>
            <person name="Sichtig H."/>
        </authorList>
    </citation>
    <scope>NUCLEOTIDE SEQUENCE [LARGE SCALE GENOMIC DNA]</scope>
    <source>
        <strain evidence="4 5">FDAARGOS_295</strain>
    </source>
</reference>
<accession>A0AAD0HB93</accession>
<dbReference type="SUPFAM" id="SSF53448">
    <property type="entry name" value="Nucleotide-diphospho-sugar transferases"/>
    <property type="match status" value="1"/>
</dbReference>
<dbReference type="Gene3D" id="3.90.550.10">
    <property type="entry name" value="Spore Coat Polysaccharide Biosynthesis Protein SpsA, Chain A"/>
    <property type="match status" value="1"/>
</dbReference>
<keyword evidence="2" id="KW-0808">Transferase</keyword>
<dbReference type="PANTHER" id="PTHR13778:SF47">
    <property type="entry name" value="LIPOPOLYSACCHARIDE 1,3-GALACTOSYLTRANSFERASE"/>
    <property type="match status" value="1"/>
</dbReference>
<dbReference type="Proteomes" id="UP000239717">
    <property type="component" value="Chromosome"/>
</dbReference>
<dbReference type="AlphaFoldDB" id="A0AAD0HB93"/>
<dbReference type="InterPro" id="IPR029044">
    <property type="entry name" value="Nucleotide-diphossugar_trans"/>
</dbReference>
<organism evidence="4 5">
    <name type="scientific">Campylobacter jejuni subsp. doylei</name>
    <dbReference type="NCBI Taxonomy" id="32021"/>
    <lineage>
        <taxon>Bacteria</taxon>
        <taxon>Pseudomonadati</taxon>
        <taxon>Campylobacterota</taxon>
        <taxon>Epsilonproteobacteria</taxon>
        <taxon>Campylobacterales</taxon>
        <taxon>Campylobacteraceae</taxon>
        <taxon>Campylobacter</taxon>
    </lineage>
</organism>
<proteinExistence type="predicted"/>
<dbReference type="InterPro" id="IPR050748">
    <property type="entry name" value="Glycosyltrans_8_dom-fam"/>
</dbReference>
<evidence type="ECO:0000256" key="1">
    <source>
        <dbReference type="ARBA" id="ARBA00022676"/>
    </source>
</evidence>
<dbReference type="GO" id="GO:0016757">
    <property type="term" value="F:glycosyltransferase activity"/>
    <property type="evidence" value="ECO:0007669"/>
    <property type="project" value="UniProtKB-KW"/>
</dbReference>
<sequence length="524" mass="62068">MLHICIGVSAEYVKYSAVLINSIVKATQKPFDLKPYENNLSFTKDLKEGFCFHIFTEYKSEDTEKIALLAHKLSEIYPTKCLIHVMNNQDFQDFSYPFWCQNAAMFYKIKVVDILKDVDKCLFIGADLFALGDVRDLFALDLKDNLIAAALDTYNFDGYLRKAKAKNSDEELVFNDAKNYINNDMMLINLKEWRKQNLQAKYIDYLNKYDLAGDLDVFPLVCAPKIHILSSKYNFILGYYTRESFGLENTLKDESDKPVWNFTKVELEQIQKDLRLVHFCHYVYKPWMSAYNCHYVYFNMGLDNDLKPIKVPYYKEWWDMALKTPFFEEDFANLKDKLEKEALDHYAVALAKRLKDKENWLFGWLDGRFGEEDKKRNCEISALYSHIDEKLSFFYTHNDALRRVKNRLAYKMGELIQNSNFSILSLKFLFKAVKLHLQNKTEIKIAKNCSKLYPFLKFLPLEHCFNYEEALKIKQNLTYRLGEAFIKSLTHTRGGVIKFYFKELPKFYKESLEFHKNFEERKEK</sequence>
<evidence type="ECO:0000313" key="4">
    <source>
        <dbReference type="EMBL" id="AVL47118.1"/>
    </source>
</evidence>
<keyword evidence="1" id="KW-0328">Glycosyltransferase</keyword>
<dbReference type="EMBL" id="CP027403">
    <property type="protein sequence ID" value="AVL47118.1"/>
    <property type="molecule type" value="Genomic_DNA"/>
</dbReference>
<protein>
    <submittedName>
        <fullName evidence="4">Glycosyltransferase family 8 protein</fullName>
    </submittedName>
</protein>
<dbReference type="InterPro" id="IPR002495">
    <property type="entry name" value="Glyco_trans_8"/>
</dbReference>
<dbReference type="CDD" id="cd04194">
    <property type="entry name" value="GT8_A4GalT_like"/>
    <property type="match status" value="1"/>
</dbReference>
<dbReference type="GO" id="GO:0046872">
    <property type="term" value="F:metal ion binding"/>
    <property type="evidence" value="ECO:0007669"/>
    <property type="project" value="UniProtKB-KW"/>
</dbReference>
<keyword evidence="3" id="KW-0479">Metal-binding</keyword>
<evidence type="ECO:0000256" key="2">
    <source>
        <dbReference type="ARBA" id="ARBA00022679"/>
    </source>
</evidence>
<gene>
    <name evidence="4" type="ORF">CEP74_04625</name>
</gene>
<dbReference type="Pfam" id="PF01501">
    <property type="entry name" value="Glyco_transf_8"/>
    <property type="match status" value="1"/>
</dbReference>
<name>A0AAD0HB93_CAMJU</name>
<dbReference type="PANTHER" id="PTHR13778">
    <property type="entry name" value="GLYCOSYLTRANSFERASE 8 DOMAIN-CONTAINING PROTEIN"/>
    <property type="match status" value="1"/>
</dbReference>